<accession>A0ABU4GZB9</accession>
<dbReference type="PANTHER" id="PTHR24421">
    <property type="entry name" value="NITRATE/NITRITE SENSOR PROTEIN NARX-RELATED"/>
    <property type="match status" value="1"/>
</dbReference>
<evidence type="ECO:0000313" key="11">
    <source>
        <dbReference type="EMBL" id="MDW4572421.1"/>
    </source>
</evidence>
<feature type="transmembrane region" description="Helical" evidence="9">
    <location>
        <begin position="58"/>
        <end position="77"/>
    </location>
</feature>
<dbReference type="InterPro" id="IPR011712">
    <property type="entry name" value="Sig_transdc_His_kin_sub3_dim/P"/>
</dbReference>
<evidence type="ECO:0000313" key="12">
    <source>
        <dbReference type="Proteomes" id="UP001283109"/>
    </source>
</evidence>
<dbReference type="PANTHER" id="PTHR24421:SF10">
    <property type="entry name" value="NITRATE_NITRITE SENSOR PROTEIN NARQ"/>
    <property type="match status" value="1"/>
</dbReference>
<evidence type="ECO:0000256" key="3">
    <source>
        <dbReference type="ARBA" id="ARBA00022553"/>
    </source>
</evidence>
<protein>
    <recommendedName>
        <fullName evidence="2">histidine kinase</fullName>
        <ecNumber evidence="2">2.7.13.3</ecNumber>
    </recommendedName>
</protein>
<keyword evidence="9" id="KW-1133">Transmembrane helix</keyword>
<comment type="caution">
    <text evidence="11">The sequence shown here is derived from an EMBL/GenBank/DDBJ whole genome shotgun (WGS) entry which is preliminary data.</text>
</comment>
<evidence type="ECO:0000256" key="7">
    <source>
        <dbReference type="ARBA" id="ARBA00022840"/>
    </source>
</evidence>
<dbReference type="RefSeq" id="WP_318352958.1">
    <property type="nucleotide sequence ID" value="NZ_JAWQEV010000002.1"/>
</dbReference>
<evidence type="ECO:0000256" key="6">
    <source>
        <dbReference type="ARBA" id="ARBA00022777"/>
    </source>
</evidence>
<comment type="catalytic activity">
    <reaction evidence="1">
        <text>ATP + protein L-histidine = ADP + protein N-phospho-L-histidine.</text>
        <dbReference type="EC" id="2.7.13.3"/>
    </reaction>
</comment>
<keyword evidence="8" id="KW-0902">Two-component regulatory system</keyword>
<feature type="transmembrane region" description="Helical" evidence="9">
    <location>
        <begin position="98"/>
        <end position="121"/>
    </location>
</feature>
<reference evidence="11 12" key="1">
    <citation type="submission" date="2023-11" db="EMBL/GenBank/DDBJ databases">
        <title>Draft genome sequence of Microbacterium arthrosphaerae JCM 30492.</title>
        <authorList>
            <person name="Zhang G."/>
            <person name="Ding Y."/>
        </authorList>
    </citation>
    <scope>NUCLEOTIDE SEQUENCE [LARGE SCALE GENOMIC DNA]</scope>
    <source>
        <strain evidence="11 12">JCM 30492</strain>
    </source>
</reference>
<feature type="transmembrane region" description="Helical" evidence="9">
    <location>
        <begin position="171"/>
        <end position="192"/>
    </location>
</feature>
<dbReference type="InterPro" id="IPR036890">
    <property type="entry name" value="HATPase_C_sf"/>
</dbReference>
<feature type="transmembrane region" description="Helical" evidence="9">
    <location>
        <begin position="141"/>
        <end position="159"/>
    </location>
</feature>
<dbReference type="Proteomes" id="UP001283109">
    <property type="component" value="Unassembled WGS sequence"/>
</dbReference>
<keyword evidence="5" id="KW-0547">Nucleotide-binding</keyword>
<feature type="domain" description="Signal transduction histidine kinase subgroup 3 dimerisation and phosphoacceptor" evidence="10">
    <location>
        <begin position="213"/>
        <end position="278"/>
    </location>
</feature>
<keyword evidence="4" id="KW-0808">Transferase</keyword>
<name>A0ABU4GZB9_9MICO</name>
<dbReference type="InterPro" id="IPR050482">
    <property type="entry name" value="Sensor_HK_TwoCompSys"/>
</dbReference>
<keyword evidence="6 11" id="KW-0418">Kinase</keyword>
<evidence type="ECO:0000256" key="5">
    <source>
        <dbReference type="ARBA" id="ARBA00022741"/>
    </source>
</evidence>
<evidence type="ECO:0000256" key="9">
    <source>
        <dbReference type="SAM" id="Phobius"/>
    </source>
</evidence>
<dbReference type="Pfam" id="PF07730">
    <property type="entry name" value="HisKA_3"/>
    <property type="match status" value="1"/>
</dbReference>
<dbReference type="Gene3D" id="3.30.565.10">
    <property type="entry name" value="Histidine kinase-like ATPase, C-terminal domain"/>
    <property type="match status" value="1"/>
</dbReference>
<evidence type="ECO:0000259" key="10">
    <source>
        <dbReference type="Pfam" id="PF07730"/>
    </source>
</evidence>
<keyword evidence="9" id="KW-0472">Membrane</keyword>
<dbReference type="Gene3D" id="1.20.5.1930">
    <property type="match status" value="1"/>
</dbReference>
<gene>
    <name evidence="11" type="ORF">R8Z58_06455</name>
</gene>
<evidence type="ECO:0000256" key="4">
    <source>
        <dbReference type="ARBA" id="ARBA00022679"/>
    </source>
</evidence>
<proteinExistence type="predicted"/>
<sequence>MSRPPVPVEHPPAGTGTRHRRLSRGISATWWYTASGVLLYELVVALMWVLTLLEAGRVAPVLTTIGIAGLLWTASTVPLLQYYRHRIDESPWARWPRLLLPLVVAALVGLVAGLLSGLWLLGVLPVVQSVLLLNWPAGVRARMVAAGTVLLAAAWFVDARLSFSQQPEVNWWLLGFFSTTLPLMTAVSLWWWDVLITVDRARASEARLAATQERLRVATDVHDLQGHHLQVIALQLELAERLMATDAPAGLEQLRAARASVDEARQGTRDLATRFRSVPLSDEIANAADLLRAAGTAVQTTVAAGADDAPGEVLAPIIRETTTNVLRHGGGGWVRVALTREPEGWRYQIANDAGDAAPSDDGAGLEGIGRRVADAGGTLAIRREAREFAVTVTVPAASEAAAR</sequence>
<evidence type="ECO:0000256" key="1">
    <source>
        <dbReference type="ARBA" id="ARBA00000085"/>
    </source>
</evidence>
<keyword evidence="9" id="KW-0812">Transmembrane</keyword>
<keyword evidence="3" id="KW-0597">Phosphoprotein</keyword>
<evidence type="ECO:0000256" key="8">
    <source>
        <dbReference type="ARBA" id="ARBA00023012"/>
    </source>
</evidence>
<dbReference type="GO" id="GO:0016301">
    <property type="term" value="F:kinase activity"/>
    <property type="evidence" value="ECO:0007669"/>
    <property type="project" value="UniProtKB-KW"/>
</dbReference>
<evidence type="ECO:0000256" key="2">
    <source>
        <dbReference type="ARBA" id="ARBA00012438"/>
    </source>
</evidence>
<keyword evidence="12" id="KW-1185">Reference proteome</keyword>
<organism evidence="11 12">
    <name type="scientific">Microbacterium arthrosphaerae</name>
    <dbReference type="NCBI Taxonomy" id="792652"/>
    <lineage>
        <taxon>Bacteria</taxon>
        <taxon>Bacillati</taxon>
        <taxon>Actinomycetota</taxon>
        <taxon>Actinomycetes</taxon>
        <taxon>Micrococcales</taxon>
        <taxon>Microbacteriaceae</taxon>
        <taxon>Microbacterium</taxon>
    </lineage>
</organism>
<dbReference type="EMBL" id="JAWQEV010000002">
    <property type="protein sequence ID" value="MDW4572421.1"/>
    <property type="molecule type" value="Genomic_DNA"/>
</dbReference>
<dbReference type="EC" id="2.7.13.3" evidence="2"/>
<feature type="transmembrane region" description="Helical" evidence="9">
    <location>
        <begin position="30"/>
        <end position="52"/>
    </location>
</feature>
<keyword evidence="7" id="KW-0067">ATP-binding</keyword>